<dbReference type="SUPFAM" id="SSF53613">
    <property type="entry name" value="Ribokinase-like"/>
    <property type="match status" value="1"/>
</dbReference>
<dbReference type="InterPro" id="IPR002173">
    <property type="entry name" value="Carboh/pur_kinase_PfkB_CS"/>
</dbReference>
<keyword evidence="1" id="KW-0808">Transferase</keyword>
<gene>
    <name evidence="4" type="ORF">F4554_001617</name>
</gene>
<organism evidence="4 5">
    <name type="scientific">Actinopolymorpha rutila</name>
    <dbReference type="NCBI Taxonomy" id="446787"/>
    <lineage>
        <taxon>Bacteria</taxon>
        <taxon>Bacillati</taxon>
        <taxon>Actinomycetota</taxon>
        <taxon>Actinomycetes</taxon>
        <taxon>Propionibacteriales</taxon>
        <taxon>Actinopolymorphaceae</taxon>
        <taxon>Actinopolymorpha</taxon>
    </lineage>
</organism>
<keyword evidence="2 4" id="KW-0418">Kinase</keyword>
<evidence type="ECO:0000259" key="3">
    <source>
        <dbReference type="Pfam" id="PF00294"/>
    </source>
</evidence>
<name>A0A852ZHA4_9ACTN</name>
<dbReference type="PROSITE" id="PS00584">
    <property type="entry name" value="PFKB_KINASES_2"/>
    <property type="match status" value="1"/>
</dbReference>
<evidence type="ECO:0000313" key="4">
    <source>
        <dbReference type="EMBL" id="NYH88979.1"/>
    </source>
</evidence>
<feature type="domain" description="Carbohydrate kinase PfkB" evidence="3">
    <location>
        <begin position="204"/>
        <end position="281"/>
    </location>
</feature>
<keyword evidence="5" id="KW-1185">Reference proteome</keyword>
<protein>
    <submittedName>
        <fullName evidence="4">Sugar/nucleoside kinase (Ribokinase family)</fullName>
    </submittedName>
</protein>
<dbReference type="RefSeq" id="WP_179786791.1">
    <property type="nucleotide sequence ID" value="NZ_BAAARR010000003.1"/>
</dbReference>
<dbReference type="Proteomes" id="UP000579605">
    <property type="component" value="Unassembled WGS sequence"/>
</dbReference>
<dbReference type="Gene3D" id="3.40.1190.20">
    <property type="match status" value="1"/>
</dbReference>
<dbReference type="InterPro" id="IPR029056">
    <property type="entry name" value="Ribokinase-like"/>
</dbReference>
<dbReference type="GO" id="GO:0016301">
    <property type="term" value="F:kinase activity"/>
    <property type="evidence" value="ECO:0007669"/>
    <property type="project" value="UniProtKB-KW"/>
</dbReference>
<dbReference type="PANTHER" id="PTHR10584:SF166">
    <property type="entry name" value="RIBOKINASE"/>
    <property type="match status" value="1"/>
</dbReference>
<accession>A0A852ZHA4</accession>
<dbReference type="InterPro" id="IPR011611">
    <property type="entry name" value="PfkB_dom"/>
</dbReference>
<comment type="caution">
    <text evidence="4">The sequence shown here is derived from an EMBL/GenBank/DDBJ whole genome shotgun (WGS) entry which is preliminary data.</text>
</comment>
<evidence type="ECO:0000256" key="1">
    <source>
        <dbReference type="ARBA" id="ARBA00022679"/>
    </source>
</evidence>
<dbReference type="Pfam" id="PF00294">
    <property type="entry name" value="PfkB"/>
    <property type="match status" value="1"/>
</dbReference>
<dbReference type="PANTHER" id="PTHR10584">
    <property type="entry name" value="SUGAR KINASE"/>
    <property type="match status" value="1"/>
</dbReference>
<sequence>MHSDRPGSDVVVCGPASWNHVVRVAELPAPRPHMVLADGDVETVGGTSAGKALHLVDLGRSVTLHTVLGGDVHAERIRAALTAADVPLRVCRVPGASERHLNLMDPHGGRLSIYLDVPEVPDRGLPDGGCPDPGLREQLAGARAVVLDLSEHSRDLIDGVRQTGVPIWTDLHDYDGSSEFHRPFIDAASYVFMNADGLDDPFAFMHTLVADGADLAVCTLGAQGAVAVDDRHEVHRVPAAPVAEVVDTNGAGDAFMAGFLHAHLSGSSTPQALRAGAQQAVRALTTVHLSPLLDKESSRLGEGYLGHA</sequence>
<dbReference type="EMBL" id="JACBZH010000001">
    <property type="protein sequence ID" value="NYH88979.1"/>
    <property type="molecule type" value="Genomic_DNA"/>
</dbReference>
<proteinExistence type="predicted"/>
<reference evidence="4 5" key="1">
    <citation type="submission" date="2020-07" db="EMBL/GenBank/DDBJ databases">
        <title>Sequencing the genomes of 1000 actinobacteria strains.</title>
        <authorList>
            <person name="Klenk H.-P."/>
        </authorList>
    </citation>
    <scope>NUCLEOTIDE SEQUENCE [LARGE SCALE GENOMIC DNA]</scope>
    <source>
        <strain evidence="4 5">DSM 18448</strain>
    </source>
</reference>
<dbReference type="AlphaFoldDB" id="A0A852ZHA4"/>
<evidence type="ECO:0000256" key="2">
    <source>
        <dbReference type="ARBA" id="ARBA00022777"/>
    </source>
</evidence>
<evidence type="ECO:0000313" key="5">
    <source>
        <dbReference type="Proteomes" id="UP000579605"/>
    </source>
</evidence>